<dbReference type="Proteomes" id="UP000076577">
    <property type="component" value="Unassembled WGS sequence"/>
</dbReference>
<dbReference type="PATRIC" id="fig|989403.3.peg.2188"/>
<feature type="transmembrane region" description="Helical" evidence="1">
    <location>
        <begin position="34"/>
        <end position="54"/>
    </location>
</feature>
<dbReference type="STRING" id="989403.SAMN05421798_102660"/>
<keyword evidence="1" id="KW-0812">Transmembrane</keyword>
<dbReference type="EMBL" id="LMCB01000015">
    <property type="protein sequence ID" value="KZL19296.1"/>
    <property type="molecule type" value="Genomic_DNA"/>
</dbReference>
<evidence type="ECO:0000313" key="4">
    <source>
        <dbReference type="Proteomes" id="UP000076577"/>
    </source>
</evidence>
<evidence type="ECO:0000313" key="3">
    <source>
        <dbReference type="EMBL" id="KZL19296.1"/>
    </source>
</evidence>
<dbReference type="InterPro" id="IPR001627">
    <property type="entry name" value="Semap_dom"/>
</dbReference>
<feature type="domain" description="Sema" evidence="2">
    <location>
        <begin position="1"/>
        <end position="62"/>
    </location>
</feature>
<evidence type="ECO:0000256" key="1">
    <source>
        <dbReference type="SAM" id="Phobius"/>
    </source>
</evidence>
<protein>
    <recommendedName>
        <fullName evidence="2">Sema domain-containing protein</fullName>
    </recommendedName>
</protein>
<dbReference type="OrthoDB" id="7873204at2"/>
<name>A0A165YWF7_9HYPH</name>
<keyword evidence="4" id="KW-1185">Reference proteome</keyword>
<reference evidence="3 4" key="1">
    <citation type="journal article" date="2016" name="Front. Microbiol.">
        <title>Comparative Genomic Analysis Reveals a Diverse Repertoire of Genes Involved in Prokaryote-Eukaryote Interactions within the Pseudovibrio Genus.</title>
        <authorList>
            <person name="Romano S."/>
            <person name="Fernandez-Guerra A."/>
            <person name="Reen F.J."/>
            <person name="Glockner F.O."/>
            <person name="Crowley S.P."/>
            <person name="O'Sullivan O."/>
            <person name="Cotter P.D."/>
            <person name="Adams C."/>
            <person name="Dobson A.D."/>
            <person name="O'Gara F."/>
        </authorList>
    </citation>
    <scope>NUCLEOTIDE SEQUENCE [LARGE SCALE GENOMIC DNA]</scope>
    <source>
        <strain evidence="3 4">Ad2</strain>
    </source>
</reference>
<dbReference type="PROSITE" id="PS51004">
    <property type="entry name" value="SEMA"/>
    <property type="match status" value="1"/>
</dbReference>
<dbReference type="RefSeq" id="WP_074881918.1">
    <property type="nucleotide sequence ID" value="NZ_FOFM01000002.1"/>
</dbReference>
<sequence length="62" mass="6827">MRNFRSILYVIITCFISGYGAYFAYTAFYEGTVFNVIAGAFICMAGLVGLYGTFSGKSRDPN</sequence>
<gene>
    <name evidence="3" type="ORF">PsAD2_02047</name>
</gene>
<keyword evidence="1" id="KW-0472">Membrane</keyword>
<organism evidence="3 4">
    <name type="scientific">Pseudovibrio axinellae</name>
    <dbReference type="NCBI Taxonomy" id="989403"/>
    <lineage>
        <taxon>Bacteria</taxon>
        <taxon>Pseudomonadati</taxon>
        <taxon>Pseudomonadota</taxon>
        <taxon>Alphaproteobacteria</taxon>
        <taxon>Hyphomicrobiales</taxon>
        <taxon>Stappiaceae</taxon>
        <taxon>Pseudovibrio</taxon>
    </lineage>
</organism>
<evidence type="ECO:0000259" key="2">
    <source>
        <dbReference type="PROSITE" id="PS51004"/>
    </source>
</evidence>
<comment type="caution">
    <text evidence="3">The sequence shown here is derived from an EMBL/GenBank/DDBJ whole genome shotgun (WGS) entry which is preliminary data.</text>
</comment>
<accession>A0A165YWF7</accession>
<keyword evidence="1" id="KW-1133">Transmembrane helix</keyword>
<feature type="transmembrane region" description="Helical" evidence="1">
    <location>
        <begin position="7"/>
        <end position="28"/>
    </location>
</feature>
<proteinExistence type="predicted"/>
<dbReference type="AlphaFoldDB" id="A0A165YWF7"/>